<dbReference type="PANTHER" id="PTHR47107">
    <property type="entry name" value="SVF1-LIKE PROTEIN YDR222W-RELATED"/>
    <property type="match status" value="1"/>
</dbReference>
<evidence type="ECO:0000259" key="4">
    <source>
        <dbReference type="Pfam" id="PF08622"/>
    </source>
</evidence>
<protein>
    <recommendedName>
        <fullName evidence="8">Survival factor 1</fullName>
    </recommendedName>
</protein>
<feature type="domain" description="Svf1-like C-terminal" evidence="5">
    <location>
        <begin position="217"/>
        <end position="419"/>
    </location>
</feature>
<organism evidence="6 7">
    <name type="scientific">Pisolithus microcarpus 441</name>
    <dbReference type="NCBI Taxonomy" id="765257"/>
    <lineage>
        <taxon>Eukaryota</taxon>
        <taxon>Fungi</taxon>
        <taxon>Dikarya</taxon>
        <taxon>Basidiomycota</taxon>
        <taxon>Agaricomycotina</taxon>
        <taxon>Agaricomycetes</taxon>
        <taxon>Agaricomycetidae</taxon>
        <taxon>Boletales</taxon>
        <taxon>Sclerodermatineae</taxon>
        <taxon>Pisolithaceae</taxon>
        <taxon>Pisolithus</taxon>
    </lineage>
</organism>
<reference evidence="6 7" key="1">
    <citation type="submission" date="2014-04" db="EMBL/GenBank/DDBJ databases">
        <authorList>
            <consortium name="DOE Joint Genome Institute"/>
            <person name="Kuo A."/>
            <person name="Kohler A."/>
            <person name="Costa M.D."/>
            <person name="Nagy L.G."/>
            <person name="Floudas D."/>
            <person name="Copeland A."/>
            <person name="Barry K.W."/>
            <person name="Cichocki N."/>
            <person name="Veneault-Fourrey C."/>
            <person name="LaButti K."/>
            <person name="Lindquist E.A."/>
            <person name="Lipzen A."/>
            <person name="Lundell T."/>
            <person name="Morin E."/>
            <person name="Murat C."/>
            <person name="Sun H."/>
            <person name="Tunlid A."/>
            <person name="Henrissat B."/>
            <person name="Grigoriev I.V."/>
            <person name="Hibbett D.S."/>
            <person name="Martin F."/>
            <person name="Nordberg H.P."/>
            <person name="Cantor M.N."/>
            <person name="Hua S.X."/>
        </authorList>
    </citation>
    <scope>NUCLEOTIDE SEQUENCE [LARGE SCALE GENOMIC DNA]</scope>
    <source>
        <strain evidence="6 7">441</strain>
    </source>
</reference>
<name>A0A0C9ZS44_9AGAM</name>
<evidence type="ECO:0008006" key="8">
    <source>
        <dbReference type="Google" id="ProtNLM"/>
    </source>
</evidence>
<dbReference type="Pfam" id="PF17187">
    <property type="entry name" value="Svf1_C"/>
    <property type="match status" value="1"/>
</dbReference>
<evidence type="ECO:0000256" key="3">
    <source>
        <dbReference type="ARBA" id="ARBA00022490"/>
    </source>
</evidence>
<dbReference type="GO" id="GO:0005737">
    <property type="term" value="C:cytoplasm"/>
    <property type="evidence" value="ECO:0007669"/>
    <property type="project" value="UniProtKB-SubCell"/>
</dbReference>
<proteinExistence type="inferred from homology"/>
<sequence>MFSFLNAPTDAKAPNFYPVSERPDLFGELETKDLEWTCAGGFATETQIFYHFLEDETMIMCQVIHSSIGLWYPTVQFTCKIYNPKTKETIWRSINVSNFTTPPPGLDKRSCKADQFSITCKPTADPSYPEMYAVRAHLSDDLQVSLDVSRPALVPGFKVGNGPNGGFSYFGPNKDKPEGYVVHRFWPRTAASGHIIHKGRAVEAKGAGMMVHAIQGMRPNLVASRWNFADFQSNAYGGVSAIQMEFTTLETHGRHGPGSGGVTVNVGSLVLGGKLAVVTAETKWPDEKQSEEVEVISRAFHLNPVHDPETGYKQPSALAFQWTGPSLLEHCPGKVSATLKVDVGDPTAPKGLVEKVDVLAEIPYVIKTVVNYVAGTKPYIYQWQNHAKLIVRGPDSLIPGLSDGLEVEGLLFNEASFIS</sequence>
<comment type="subcellular location">
    <subcellularLocation>
        <location evidence="1">Cytoplasm</location>
    </subcellularLocation>
</comment>
<keyword evidence="3" id="KW-0963">Cytoplasm</keyword>
<accession>A0A0C9ZS44</accession>
<evidence type="ECO:0000256" key="2">
    <source>
        <dbReference type="ARBA" id="ARBA00009069"/>
    </source>
</evidence>
<dbReference type="SUPFAM" id="SSF159245">
    <property type="entry name" value="AttH-like"/>
    <property type="match status" value="1"/>
</dbReference>
<dbReference type="STRING" id="765257.A0A0C9ZS44"/>
<evidence type="ECO:0000313" key="7">
    <source>
        <dbReference type="Proteomes" id="UP000054018"/>
    </source>
</evidence>
<keyword evidence="7" id="KW-1185">Reference proteome</keyword>
<dbReference type="Proteomes" id="UP000054018">
    <property type="component" value="Unassembled WGS sequence"/>
</dbReference>
<dbReference type="PANTHER" id="PTHR47107:SF1">
    <property type="entry name" value="CERAMIDE-BINDING PROTEIN SVF1-RELATED"/>
    <property type="match status" value="1"/>
</dbReference>
<dbReference type="InterPro" id="IPR013931">
    <property type="entry name" value="Svf1-like_N"/>
</dbReference>
<evidence type="ECO:0000256" key="1">
    <source>
        <dbReference type="ARBA" id="ARBA00004496"/>
    </source>
</evidence>
<comment type="similarity">
    <text evidence="2">Belongs to the SVF1 family.</text>
</comment>
<feature type="domain" description="Svf1-like N-terminal" evidence="4">
    <location>
        <begin position="44"/>
        <end position="215"/>
    </location>
</feature>
<evidence type="ECO:0000313" key="6">
    <source>
        <dbReference type="EMBL" id="KIK28879.1"/>
    </source>
</evidence>
<dbReference type="EMBL" id="KN833691">
    <property type="protein sequence ID" value="KIK28879.1"/>
    <property type="molecule type" value="Genomic_DNA"/>
</dbReference>
<gene>
    <name evidence="6" type="ORF">PISMIDRAFT_7308</name>
</gene>
<dbReference type="InterPro" id="IPR033394">
    <property type="entry name" value="Svf1-like_C"/>
</dbReference>
<dbReference type="GO" id="GO:0006979">
    <property type="term" value="P:response to oxidative stress"/>
    <property type="evidence" value="ECO:0007669"/>
    <property type="project" value="InterPro"/>
</dbReference>
<evidence type="ECO:0000259" key="5">
    <source>
        <dbReference type="Pfam" id="PF17187"/>
    </source>
</evidence>
<dbReference type="Pfam" id="PF08622">
    <property type="entry name" value="Svf1"/>
    <property type="match status" value="1"/>
</dbReference>
<dbReference type="OrthoDB" id="2590239at2759"/>
<dbReference type="InterPro" id="IPR051385">
    <property type="entry name" value="Ceramide-binding_SVF1"/>
</dbReference>
<dbReference type="AlphaFoldDB" id="A0A0C9ZS44"/>
<reference evidence="7" key="2">
    <citation type="submission" date="2015-01" db="EMBL/GenBank/DDBJ databases">
        <title>Evolutionary Origins and Diversification of the Mycorrhizal Mutualists.</title>
        <authorList>
            <consortium name="DOE Joint Genome Institute"/>
            <consortium name="Mycorrhizal Genomics Consortium"/>
            <person name="Kohler A."/>
            <person name="Kuo A."/>
            <person name="Nagy L.G."/>
            <person name="Floudas D."/>
            <person name="Copeland A."/>
            <person name="Barry K.W."/>
            <person name="Cichocki N."/>
            <person name="Veneault-Fourrey C."/>
            <person name="LaButti K."/>
            <person name="Lindquist E.A."/>
            <person name="Lipzen A."/>
            <person name="Lundell T."/>
            <person name="Morin E."/>
            <person name="Murat C."/>
            <person name="Riley R."/>
            <person name="Ohm R."/>
            <person name="Sun H."/>
            <person name="Tunlid A."/>
            <person name="Henrissat B."/>
            <person name="Grigoriev I.V."/>
            <person name="Hibbett D.S."/>
            <person name="Martin F."/>
        </authorList>
    </citation>
    <scope>NUCLEOTIDE SEQUENCE [LARGE SCALE GENOMIC DNA]</scope>
    <source>
        <strain evidence="7">441</strain>
    </source>
</reference>
<dbReference type="HOGENOM" id="CLU_030205_2_0_1"/>